<keyword evidence="2" id="KW-0663">Pyridoxal phosphate</keyword>
<organism evidence="4 5">
    <name type="scientific">Rhodotorula paludigena</name>
    <dbReference type="NCBI Taxonomy" id="86838"/>
    <lineage>
        <taxon>Eukaryota</taxon>
        <taxon>Fungi</taxon>
        <taxon>Dikarya</taxon>
        <taxon>Basidiomycota</taxon>
        <taxon>Pucciniomycotina</taxon>
        <taxon>Microbotryomycetes</taxon>
        <taxon>Sporidiobolales</taxon>
        <taxon>Sporidiobolaceae</taxon>
        <taxon>Rhodotorula</taxon>
    </lineage>
</organism>
<dbReference type="Gene3D" id="3.40.640.10">
    <property type="entry name" value="Type I PLP-dependent aspartate aminotransferase-like (Major domain)"/>
    <property type="match status" value="1"/>
</dbReference>
<dbReference type="PROSITE" id="PS00105">
    <property type="entry name" value="AA_TRANSFER_CLASS_1"/>
    <property type="match status" value="1"/>
</dbReference>
<dbReference type="EMBL" id="BQKY01000006">
    <property type="protein sequence ID" value="GJN90234.1"/>
    <property type="molecule type" value="Genomic_DNA"/>
</dbReference>
<reference evidence="4 5" key="1">
    <citation type="submission" date="2021-12" db="EMBL/GenBank/DDBJ databases">
        <title>High titer production of polyol ester of fatty acids by Rhodotorula paludigena BS15 towards product separation-free biomass refinery.</title>
        <authorList>
            <person name="Mano J."/>
            <person name="Ono H."/>
            <person name="Tanaka T."/>
            <person name="Naito K."/>
            <person name="Sushida H."/>
            <person name="Ike M."/>
            <person name="Tokuyasu K."/>
            <person name="Kitaoka M."/>
        </authorList>
    </citation>
    <scope>NUCLEOTIDE SEQUENCE [LARGE SCALE GENOMIC DNA]</scope>
    <source>
        <strain evidence="4 5">BS15</strain>
    </source>
</reference>
<comment type="caution">
    <text evidence="4">The sequence shown here is derived from an EMBL/GenBank/DDBJ whole genome shotgun (WGS) entry which is preliminary data.</text>
</comment>
<evidence type="ECO:0000259" key="3">
    <source>
        <dbReference type="Pfam" id="PF00155"/>
    </source>
</evidence>
<dbReference type="PRINTS" id="PR00753">
    <property type="entry name" value="ACCSYNTHASE"/>
</dbReference>
<evidence type="ECO:0000256" key="1">
    <source>
        <dbReference type="ARBA" id="ARBA00007441"/>
    </source>
</evidence>
<comment type="similarity">
    <text evidence="1">Belongs to the class-I pyridoxal-phosphate-dependent aminotransferase family.</text>
</comment>
<dbReference type="InterPro" id="IPR004839">
    <property type="entry name" value="Aminotransferase_I/II_large"/>
</dbReference>
<proteinExistence type="inferred from homology"/>
<dbReference type="CDD" id="cd00609">
    <property type="entry name" value="AAT_like"/>
    <property type="match status" value="1"/>
</dbReference>
<evidence type="ECO:0000313" key="4">
    <source>
        <dbReference type="EMBL" id="GJN90234.1"/>
    </source>
</evidence>
<sequence length="455" mass="50227">MQLHVPGLSERATKQLDETSKSPLFSAIFRTFGNQASLISPLRRRLRTAAYWSEENPDGVVNAGLAENSLLHDWLIKFWERQGTLKIGHTDLTYGTSILGSSRIFSALGEHYQRYFAPHVPVAEKHIATSNGLSPMIEHIAAVISDPGDQWLLPAPWYNGFVPDLNAASQVGIASVSIPAGKNGTLAEVEAMHAEMERRAGDKSAPKITAVLVTNPHNPLGFCYTREVLIEYCKFADKWNLYLVSDEIYALSVFDADHSAEVAPFTSILSIDAVREAGCSPARIIQLYGASKDFGANGIRAGNAVCQHNDKFMSALASTAMPMRMGSPTDILWSALLTSPDLEEYLSLNRRALSRAYAYLTAWLRAQDLPYTPANAGHFVLVDYRKHVDKVEPDDNTWENVEDKFIKEIAFLNKLVDAGVYCGPGRKEIEVALERIEQLCGMPAKAKELSGQYPP</sequence>
<accession>A0AAV5GIE3</accession>
<dbReference type="InterPro" id="IPR004838">
    <property type="entry name" value="NHTrfase_class1_PyrdxlP-BS"/>
</dbReference>
<dbReference type="InterPro" id="IPR050478">
    <property type="entry name" value="Ethylene_sulfur-biosynth"/>
</dbReference>
<evidence type="ECO:0000313" key="5">
    <source>
        <dbReference type="Proteomes" id="UP001342314"/>
    </source>
</evidence>
<dbReference type="GO" id="GO:0008483">
    <property type="term" value="F:transaminase activity"/>
    <property type="evidence" value="ECO:0007669"/>
    <property type="project" value="TreeGrafter"/>
</dbReference>
<dbReference type="PANTHER" id="PTHR43795:SF39">
    <property type="entry name" value="AMINOTRANSFERASE CLASS I_CLASSII DOMAIN-CONTAINING PROTEIN"/>
    <property type="match status" value="1"/>
</dbReference>
<name>A0AAV5GIE3_9BASI</name>
<dbReference type="PANTHER" id="PTHR43795">
    <property type="entry name" value="BIFUNCTIONAL ASPARTATE AMINOTRANSFERASE AND GLUTAMATE/ASPARTATE-PREPHENATE AMINOTRANSFERASE-RELATED"/>
    <property type="match status" value="1"/>
</dbReference>
<dbReference type="Pfam" id="PF00155">
    <property type="entry name" value="Aminotran_1_2"/>
    <property type="match status" value="1"/>
</dbReference>
<dbReference type="AlphaFoldDB" id="A0AAV5GIE3"/>
<dbReference type="InterPro" id="IPR015424">
    <property type="entry name" value="PyrdxlP-dep_Trfase"/>
</dbReference>
<dbReference type="GO" id="GO:0006520">
    <property type="term" value="P:amino acid metabolic process"/>
    <property type="evidence" value="ECO:0007669"/>
    <property type="project" value="TreeGrafter"/>
</dbReference>
<dbReference type="InterPro" id="IPR015421">
    <property type="entry name" value="PyrdxlP-dep_Trfase_major"/>
</dbReference>
<protein>
    <recommendedName>
        <fullName evidence="3">Aminotransferase class I/classII large domain-containing protein</fullName>
    </recommendedName>
</protein>
<dbReference type="Gene3D" id="3.90.1150.10">
    <property type="entry name" value="Aspartate Aminotransferase, domain 1"/>
    <property type="match status" value="1"/>
</dbReference>
<dbReference type="SUPFAM" id="SSF53383">
    <property type="entry name" value="PLP-dependent transferases"/>
    <property type="match status" value="1"/>
</dbReference>
<dbReference type="Proteomes" id="UP001342314">
    <property type="component" value="Unassembled WGS sequence"/>
</dbReference>
<evidence type="ECO:0000256" key="2">
    <source>
        <dbReference type="ARBA" id="ARBA00022898"/>
    </source>
</evidence>
<feature type="domain" description="Aminotransferase class I/classII large" evidence="3">
    <location>
        <begin position="98"/>
        <end position="426"/>
    </location>
</feature>
<gene>
    <name evidence="4" type="ORF">Rhopal_003233-T1</name>
</gene>
<keyword evidence="5" id="KW-1185">Reference proteome</keyword>
<dbReference type="GO" id="GO:0030170">
    <property type="term" value="F:pyridoxal phosphate binding"/>
    <property type="evidence" value="ECO:0007669"/>
    <property type="project" value="InterPro"/>
</dbReference>
<dbReference type="InterPro" id="IPR015422">
    <property type="entry name" value="PyrdxlP-dep_Trfase_small"/>
</dbReference>